<dbReference type="EMBL" id="LAZR01008760">
    <property type="protein sequence ID" value="KKM76710.1"/>
    <property type="molecule type" value="Genomic_DNA"/>
</dbReference>
<comment type="caution">
    <text evidence="1">The sequence shown here is derived from an EMBL/GenBank/DDBJ whole genome shotgun (WGS) entry which is preliminary data.</text>
</comment>
<evidence type="ECO:0008006" key="2">
    <source>
        <dbReference type="Google" id="ProtNLM"/>
    </source>
</evidence>
<dbReference type="AlphaFoldDB" id="A0A0F9MIZ1"/>
<protein>
    <recommendedName>
        <fullName evidence="2">Type I restriction enzyme R protein N-terminal domain-containing protein</fullName>
    </recommendedName>
</protein>
<organism evidence="1">
    <name type="scientific">marine sediment metagenome</name>
    <dbReference type="NCBI Taxonomy" id="412755"/>
    <lineage>
        <taxon>unclassified sequences</taxon>
        <taxon>metagenomes</taxon>
        <taxon>ecological metagenomes</taxon>
    </lineage>
</organism>
<evidence type="ECO:0000313" key="1">
    <source>
        <dbReference type="EMBL" id="KKM76710.1"/>
    </source>
</evidence>
<gene>
    <name evidence="1" type="ORF">LCGC14_1377440</name>
</gene>
<reference evidence="1" key="1">
    <citation type="journal article" date="2015" name="Nature">
        <title>Complex archaea that bridge the gap between prokaryotes and eukaryotes.</title>
        <authorList>
            <person name="Spang A."/>
            <person name="Saw J.H."/>
            <person name="Jorgensen S.L."/>
            <person name="Zaremba-Niedzwiedzka K."/>
            <person name="Martijn J."/>
            <person name="Lind A.E."/>
            <person name="van Eijk R."/>
            <person name="Schleper C."/>
            <person name="Guy L."/>
            <person name="Ettema T.J."/>
        </authorList>
    </citation>
    <scope>NUCLEOTIDE SEQUENCE</scope>
</reference>
<accession>A0A0F9MIZ1</accession>
<proteinExistence type="predicted"/>
<sequence length="141" mass="16517">MPGQFNYELRHKYPHLIGEDSVIWQRFISKYPHRFSTVDYDVHVGRGVDTGPISDSNSKRYWAELTKKRIDIVGFKDNLITIIEVKKRATLFTLGQVLGYRFLYLRDNPEIPLVRSLIICSMIDQDDILVLDHYGLDFQVI</sequence>
<name>A0A0F9MIZ1_9ZZZZ</name>